<dbReference type="InterPro" id="IPR027417">
    <property type="entry name" value="P-loop_NTPase"/>
</dbReference>
<dbReference type="AlphaFoldDB" id="D9STY0"/>
<accession>D9STY0</accession>
<dbReference type="Proteomes" id="UP000002730">
    <property type="component" value="Chromosome"/>
</dbReference>
<dbReference type="STRING" id="573061.Clocel_1059"/>
<sequence length="169" mass="19660">MKKLVILCATCGVGKSTVKDYLKEKSTLGTFVFYDSDDMGLNWHDYKDEPDGARKYNADCLKSANYRAKAKNILFFSCMNPLEYEEMPSIEGITKTYFINLQCSDEQLYKRLKGRPKERMTDSDEFIESQVEYMNWFRANPHHMDCVIDNTNLAVEETATLIENFIKKL</sequence>
<protein>
    <recommendedName>
        <fullName evidence="3">Shikimate kinase</fullName>
    </recommendedName>
</protein>
<dbReference type="Gene3D" id="3.40.50.300">
    <property type="entry name" value="P-loop containing nucleotide triphosphate hydrolases"/>
    <property type="match status" value="1"/>
</dbReference>
<dbReference type="HOGENOM" id="CLU_1575734_0_0_9"/>
<dbReference type="SUPFAM" id="SSF52540">
    <property type="entry name" value="P-loop containing nucleoside triphosphate hydrolases"/>
    <property type="match status" value="1"/>
</dbReference>
<reference evidence="1 2" key="1">
    <citation type="submission" date="2010-08" db="EMBL/GenBank/DDBJ databases">
        <title>Complete sequence of Clostridium cellulovorans 743B.</title>
        <authorList>
            <consortium name="US DOE Joint Genome Institute"/>
            <person name="Lucas S."/>
            <person name="Copeland A."/>
            <person name="Lapidus A."/>
            <person name="Cheng J.-F."/>
            <person name="Bruce D."/>
            <person name="Goodwin L."/>
            <person name="Pitluck S."/>
            <person name="Chertkov O."/>
            <person name="Detter J.C."/>
            <person name="Han C."/>
            <person name="Tapia R."/>
            <person name="Land M."/>
            <person name="Hauser L."/>
            <person name="Chang Y.-J."/>
            <person name="Jeffries C."/>
            <person name="Kyrpides N."/>
            <person name="Ivanova N."/>
            <person name="Mikhailova N."/>
            <person name="Hemme C.L."/>
            <person name="Woyke T."/>
        </authorList>
    </citation>
    <scope>NUCLEOTIDE SEQUENCE [LARGE SCALE GENOMIC DNA]</scope>
    <source>
        <strain evidence="2">ATCC 35296 / DSM 3052 / OCM 3 / 743B</strain>
    </source>
</reference>
<name>D9STY0_CLOC7</name>
<keyword evidence="2" id="KW-1185">Reference proteome</keyword>
<dbReference type="Pfam" id="PF13238">
    <property type="entry name" value="AAA_18"/>
    <property type="match status" value="1"/>
</dbReference>
<evidence type="ECO:0000313" key="2">
    <source>
        <dbReference type="Proteomes" id="UP000002730"/>
    </source>
</evidence>
<dbReference type="RefSeq" id="WP_010076333.1">
    <property type="nucleotide sequence ID" value="NC_014393.1"/>
</dbReference>
<dbReference type="OrthoDB" id="359078at2"/>
<dbReference type="eggNOG" id="COG0645">
    <property type="taxonomic scope" value="Bacteria"/>
</dbReference>
<evidence type="ECO:0008006" key="3">
    <source>
        <dbReference type="Google" id="ProtNLM"/>
    </source>
</evidence>
<dbReference type="KEGG" id="ccb:Clocel_1059"/>
<proteinExistence type="predicted"/>
<organism evidence="1 2">
    <name type="scientific">Clostridium cellulovorans (strain ATCC 35296 / DSM 3052 / OCM 3 / 743B)</name>
    <dbReference type="NCBI Taxonomy" id="573061"/>
    <lineage>
        <taxon>Bacteria</taxon>
        <taxon>Bacillati</taxon>
        <taxon>Bacillota</taxon>
        <taxon>Clostridia</taxon>
        <taxon>Eubacteriales</taxon>
        <taxon>Clostridiaceae</taxon>
        <taxon>Clostridium</taxon>
    </lineage>
</organism>
<dbReference type="EMBL" id="CP002160">
    <property type="protein sequence ID" value="ADL50818.1"/>
    <property type="molecule type" value="Genomic_DNA"/>
</dbReference>
<gene>
    <name evidence="1" type="ordered locus">Clocel_1059</name>
</gene>
<evidence type="ECO:0000313" key="1">
    <source>
        <dbReference type="EMBL" id="ADL50818.1"/>
    </source>
</evidence>